<dbReference type="GO" id="GO:0005634">
    <property type="term" value="C:nucleus"/>
    <property type="evidence" value="ECO:0007669"/>
    <property type="project" value="TreeGrafter"/>
</dbReference>
<feature type="region of interest" description="Disordered" evidence="2">
    <location>
        <begin position="186"/>
        <end position="240"/>
    </location>
</feature>
<evidence type="ECO:0000313" key="3">
    <source>
        <dbReference type="EMBL" id="KAJ4468213.1"/>
    </source>
</evidence>
<evidence type="ECO:0000256" key="1">
    <source>
        <dbReference type="ARBA" id="ARBA00022553"/>
    </source>
</evidence>
<keyword evidence="4" id="KW-1185">Reference proteome</keyword>
<dbReference type="EMBL" id="JAOTPV010000037">
    <property type="protein sequence ID" value="KAJ4468213.1"/>
    <property type="molecule type" value="Genomic_DNA"/>
</dbReference>
<comment type="caution">
    <text evidence="3">The sequence shown here is derived from an EMBL/GenBank/DDBJ whole genome shotgun (WGS) entry which is preliminary data.</text>
</comment>
<name>A0A9W9DGD7_9AGAR</name>
<dbReference type="GO" id="GO:0016973">
    <property type="term" value="P:poly(A)+ mRNA export from nucleus"/>
    <property type="evidence" value="ECO:0007669"/>
    <property type="project" value="TreeGrafter"/>
</dbReference>
<dbReference type="InterPro" id="IPR052240">
    <property type="entry name" value="SAP_domain_ribonucleoprotein"/>
</dbReference>
<dbReference type="Gene3D" id="1.10.720.30">
    <property type="entry name" value="SAP domain"/>
    <property type="match status" value="1"/>
</dbReference>
<evidence type="ECO:0000256" key="2">
    <source>
        <dbReference type="SAM" id="MobiDB-lite"/>
    </source>
</evidence>
<feature type="region of interest" description="Disordered" evidence="2">
    <location>
        <begin position="82"/>
        <end position="128"/>
    </location>
</feature>
<evidence type="ECO:0000313" key="4">
    <source>
        <dbReference type="Proteomes" id="UP001150266"/>
    </source>
</evidence>
<dbReference type="PANTHER" id="PTHR46551">
    <property type="entry name" value="SAP DOMAIN-CONTAINING RIBONUCLEOPROTEIN"/>
    <property type="match status" value="1"/>
</dbReference>
<feature type="compositionally biased region" description="Low complexity" evidence="2">
    <location>
        <begin position="93"/>
        <end position="107"/>
    </location>
</feature>
<evidence type="ECO:0008006" key="5">
    <source>
        <dbReference type="Google" id="ProtNLM"/>
    </source>
</evidence>
<dbReference type="AlphaFoldDB" id="A0A9W9DGD7"/>
<proteinExistence type="predicted"/>
<sequence length="240" mass="25898">MEAKLKSLKVVDLKQILTKGNVTLSGKANKADLIARIVASPVAIDAFNTLYPSEPALTAHDDLLAPPEDLDWTVDEVSLPKIDEPATEPITKASVPSPAEPTTTPASGLQLASTSNESSKTDFTPESVSNTADFELAKRKRRAARFGIPLVVHKAKTKSTTAKNADVPAHPIENVDKIKARAERFGLKTEANGKVSSVKDTQTSPGSKRKRDAAAPLAEVEVDPEELERRRKRAERFGKS</sequence>
<keyword evidence="1" id="KW-0597">Phosphoprotein</keyword>
<feature type="compositionally biased region" description="Polar residues" evidence="2">
    <location>
        <begin position="110"/>
        <end position="128"/>
    </location>
</feature>
<accession>A0A9W9DGD7</accession>
<feature type="compositionally biased region" description="Polar residues" evidence="2">
    <location>
        <begin position="194"/>
        <end position="206"/>
    </location>
</feature>
<dbReference type="Proteomes" id="UP001150266">
    <property type="component" value="Unassembled WGS sequence"/>
</dbReference>
<gene>
    <name evidence="3" type="ORF">J3R30DRAFT_3715142</name>
</gene>
<reference evidence="3" key="1">
    <citation type="submission" date="2022-08" db="EMBL/GenBank/DDBJ databases">
        <title>A Global Phylogenomic Analysis of the Shiitake Genus Lentinula.</title>
        <authorList>
            <consortium name="DOE Joint Genome Institute"/>
            <person name="Sierra-Patev S."/>
            <person name="Min B."/>
            <person name="Naranjo-Ortiz M."/>
            <person name="Looney B."/>
            <person name="Konkel Z."/>
            <person name="Slot J.C."/>
            <person name="Sakamoto Y."/>
            <person name="Steenwyk J.L."/>
            <person name="Rokas A."/>
            <person name="Carro J."/>
            <person name="Camarero S."/>
            <person name="Ferreira P."/>
            <person name="Molpeceres G."/>
            <person name="Ruiz-Duenas F.J."/>
            <person name="Serrano A."/>
            <person name="Henrissat B."/>
            <person name="Drula E."/>
            <person name="Hughes K.W."/>
            <person name="Mata J.L."/>
            <person name="Ishikawa N.K."/>
            <person name="Vargas-Isla R."/>
            <person name="Ushijima S."/>
            <person name="Smith C.A."/>
            <person name="Ahrendt S."/>
            <person name="Andreopoulos W."/>
            <person name="He G."/>
            <person name="Labutti K."/>
            <person name="Lipzen A."/>
            <person name="Ng V."/>
            <person name="Riley R."/>
            <person name="Sandor L."/>
            <person name="Barry K."/>
            <person name="Martinez A.T."/>
            <person name="Xiao Y."/>
            <person name="Gibbons J.G."/>
            <person name="Terashima K."/>
            <person name="Grigoriev I.V."/>
            <person name="Hibbett D.S."/>
        </authorList>
    </citation>
    <scope>NUCLEOTIDE SEQUENCE</scope>
    <source>
        <strain evidence="3">JLM2183</strain>
    </source>
</reference>
<dbReference type="PANTHER" id="PTHR46551:SF1">
    <property type="entry name" value="SAP DOMAIN-CONTAINING RIBONUCLEOPROTEIN"/>
    <property type="match status" value="1"/>
</dbReference>
<protein>
    <recommendedName>
        <fullName evidence="5">THO1-MOS11 C-terminal domain-containing protein</fullName>
    </recommendedName>
</protein>
<organism evidence="3 4">
    <name type="scientific">Lentinula aciculospora</name>
    <dbReference type="NCBI Taxonomy" id="153920"/>
    <lineage>
        <taxon>Eukaryota</taxon>
        <taxon>Fungi</taxon>
        <taxon>Dikarya</taxon>
        <taxon>Basidiomycota</taxon>
        <taxon>Agaricomycotina</taxon>
        <taxon>Agaricomycetes</taxon>
        <taxon>Agaricomycetidae</taxon>
        <taxon>Agaricales</taxon>
        <taxon>Marasmiineae</taxon>
        <taxon>Omphalotaceae</taxon>
        <taxon>Lentinula</taxon>
    </lineage>
</organism>
<dbReference type="OrthoDB" id="445357at2759"/>
<dbReference type="InterPro" id="IPR036361">
    <property type="entry name" value="SAP_dom_sf"/>
</dbReference>